<dbReference type="KEGG" id="mdx:BTO20_11415"/>
<dbReference type="EMBL" id="CP020809">
    <property type="protein sequence ID" value="ART69111.1"/>
    <property type="molecule type" value="Genomic_DNA"/>
</dbReference>
<dbReference type="Proteomes" id="UP000195331">
    <property type="component" value="Chromosome"/>
</dbReference>
<name>A0A1Y0C1Q0_9MYCO</name>
<accession>A0A1Y0C1Q0</accession>
<organism evidence="1 2">
    <name type="scientific">Mycobacterium dioxanotrophicus</name>
    <dbReference type="NCBI Taxonomy" id="482462"/>
    <lineage>
        <taxon>Bacteria</taxon>
        <taxon>Bacillati</taxon>
        <taxon>Actinomycetota</taxon>
        <taxon>Actinomycetes</taxon>
        <taxon>Mycobacteriales</taxon>
        <taxon>Mycobacteriaceae</taxon>
        <taxon>Mycobacterium</taxon>
    </lineage>
</organism>
<dbReference type="RefSeq" id="WP_087075944.1">
    <property type="nucleotide sequence ID" value="NZ_CP020809.1"/>
</dbReference>
<dbReference type="AlphaFoldDB" id="A0A1Y0C1Q0"/>
<gene>
    <name evidence="1" type="ORF">BTO20_11415</name>
</gene>
<reference evidence="1 2" key="1">
    <citation type="submission" date="2017-04" db="EMBL/GenBank/DDBJ databases">
        <title>Whole Genome Sequence of 1,4-Dioxane Degrading Bacterium Mycobacterium dioxanotrophicus PH-06.</title>
        <authorList>
            <person name="He Y."/>
        </authorList>
    </citation>
    <scope>NUCLEOTIDE SEQUENCE [LARGE SCALE GENOMIC DNA]</scope>
    <source>
        <strain evidence="1 2">PH-06</strain>
    </source>
</reference>
<evidence type="ECO:0000313" key="2">
    <source>
        <dbReference type="Proteomes" id="UP000195331"/>
    </source>
</evidence>
<sequence length="78" mass="8830">MPSMRIVVDDETWMDGDLGQWEQKQPQRFVEAMKNPRTQPPGLRALMIAMTEGITLGKSLSITLQHTATSWTLTVTEQ</sequence>
<keyword evidence="2" id="KW-1185">Reference proteome</keyword>
<evidence type="ECO:0000313" key="1">
    <source>
        <dbReference type="EMBL" id="ART69111.1"/>
    </source>
</evidence>
<proteinExistence type="predicted"/>
<protein>
    <submittedName>
        <fullName evidence="1">Uncharacterized protein</fullName>
    </submittedName>
</protein>